<organism evidence="3 4">
    <name type="scientific">Helicobacter fennelliae</name>
    <dbReference type="NCBI Taxonomy" id="215"/>
    <lineage>
        <taxon>Bacteria</taxon>
        <taxon>Pseudomonadati</taxon>
        <taxon>Campylobacterota</taxon>
        <taxon>Epsilonproteobacteria</taxon>
        <taxon>Campylobacterales</taxon>
        <taxon>Helicobacteraceae</taxon>
        <taxon>Helicobacter</taxon>
    </lineage>
</organism>
<evidence type="ECO:0000313" key="4">
    <source>
        <dbReference type="Proteomes" id="UP000250166"/>
    </source>
</evidence>
<keyword evidence="2" id="KW-0732">Signal</keyword>
<feature type="signal peptide" evidence="2">
    <location>
        <begin position="1"/>
        <end position="21"/>
    </location>
</feature>
<dbReference type="AlphaFoldDB" id="A0A2X3DYE5"/>
<evidence type="ECO:0000256" key="2">
    <source>
        <dbReference type="SAM" id="SignalP"/>
    </source>
</evidence>
<accession>A0A2X3DYE5</accession>
<proteinExistence type="predicted"/>
<reference evidence="3 4" key="1">
    <citation type="submission" date="2018-06" db="EMBL/GenBank/DDBJ databases">
        <authorList>
            <consortium name="Pathogen Informatics"/>
            <person name="Doyle S."/>
        </authorList>
    </citation>
    <scope>NUCLEOTIDE SEQUENCE [LARGE SCALE GENOMIC DNA]</scope>
    <source>
        <strain evidence="3 4">NCTC13102</strain>
    </source>
</reference>
<feature type="region of interest" description="Disordered" evidence="1">
    <location>
        <begin position="45"/>
        <end position="74"/>
    </location>
</feature>
<dbReference type="EMBL" id="UAWL01000020">
    <property type="protein sequence ID" value="SQC36282.1"/>
    <property type="molecule type" value="Genomic_DNA"/>
</dbReference>
<evidence type="ECO:0008006" key="5">
    <source>
        <dbReference type="Google" id="ProtNLM"/>
    </source>
</evidence>
<dbReference type="RefSeq" id="WP_112059179.1">
    <property type="nucleotide sequence ID" value="NZ_UAWL01000020.1"/>
</dbReference>
<name>A0A2X3DYE5_9HELI</name>
<feature type="compositionally biased region" description="Basic and acidic residues" evidence="1">
    <location>
        <begin position="47"/>
        <end position="74"/>
    </location>
</feature>
<evidence type="ECO:0000313" key="3">
    <source>
        <dbReference type="EMBL" id="SQC36282.1"/>
    </source>
</evidence>
<sequence>MKSLKIVGLSVLLASSLSLLNALDISGLVGATKDLVDNTSDIASGKKQKEEEAKKKAEENARTQARAKKDAEEKNLQENLKTAITLCKKEYHKQKVAYTIDSKDLTTAQSNPREFQLFWQTDGMADTRVWDRLRVEPKKYKLAPEFCGSFYLDTMSDSEKQAFRKETAKYKK</sequence>
<evidence type="ECO:0000256" key="1">
    <source>
        <dbReference type="SAM" id="MobiDB-lite"/>
    </source>
</evidence>
<gene>
    <name evidence="3" type="ORF">NCTC13102_02092</name>
</gene>
<protein>
    <recommendedName>
        <fullName evidence="5">Periplasmic protein</fullName>
    </recommendedName>
</protein>
<feature type="chain" id="PRO_5016095422" description="Periplasmic protein" evidence="2">
    <location>
        <begin position="22"/>
        <end position="172"/>
    </location>
</feature>
<dbReference type="Proteomes" id="UP000250166">
    <property type="component" value="Unassembled WGS sequence"/>
</dbReference>